<dbReference type="GO" id="GO:0016579">
    <property type="term" value="P:protein deubiquitination"/>
    <property type="evidence" value="ECO:0007669"/>
    <property type="project" value="TreeGrafter"/>
</dbReference>
<dbReference type="GO" id="GO:0005829">
    <property type="term" value="C:cytosol"/>
    <property type="evidence" value="ECO:0007669"/>
    <property type="project" value="TreeGrafter"/>
</dbReference>
<dbReference type="SUPFAM" id="SSF54001">
    <property type="entry name" value="Cysteine proteinases"/>
    <property type="match status" value="1"/>
</dbReference>
<comment type="catalytic activity">
    <reaction evidence="1 3">
        <text>Thiol-dependent hydrolysis of ester, thioester, amide, peptide and isopeptide bonds formed by the C-terminal Gly of ubiquitin (a 76-residue protein attached to proteins as an intracellular targeting signal).</text>
        <dbReference type="EC" id="3.4.19.12"/>
    </reaction>
</comment>
<evidence type="ECO:0000256" key="3">
    <source>
        <dbReference type="RuleBase" id="RU367104"/>
    </source>
</evidence>
<sequence length="256" mass="27665">MRCTARFTTLPAAAVFDGDRPSSCSSAVEGCVNAAGSSQFELLSVAARPGRPAGFASLSTSLLAQQQAQQEQQQAGRPLFSHVPLFELARAAAGPAIETGLRVVKVAGDGRCMFRALAQGLARNQGRFLGQAAEEQEADQLRLAVAEALCRTAARRNEFASAVYAVEAEDKLQNYCRRIMAPSFWGGEPELLVLSQMLRVPILVYIPSREAGKGSGRGYVVIQQYGDKWSKTKSGKAKRPVRLLYSGSNHYDLLLK</sequence>
<dbReference type="EC" id="3.4.19.12" evidence="3"/>
<dbReference type="GO" id="GO:0004843">
    <property type="term" value="F:cysteine-type deubiquitinase activity"/>
    <property type="evidence" value="ECO:0007669"/>
    <property type="project" value="UniProtKB-UniRule"/>
</dbReference>
<comment type="subcellular location">
    <subcellularLocation>
        <location evidence="3">Cytoplasm</location>
    </subcellularLocation>
</comment>
<dbReference type="PANTHER" id="PTHR13312:SF3">
    <property type="entry name" value="OVARIAN TUMOR DOMAIN-CONTAINING DEUBIQUITINATING ENZYME 3"/>
    <property type="match status" value="1"/>
</dbReference>
<dbReference type="EMBL" id="JADXDR010000104">
    <property type="protein sequence ID" value="KAI7839237.1"/>
    <property type="molecule type" value="Genomic_DNA"/>
</dbReference>
<reference evidence="5" key="1">
    <citation type="submission" date="2020-11" db="EMBL/GenBank/DDBJ databases">
        <title>Chlorella ohadii genome sequencing and assembly.</title>
        <authorList>
            <person name="Murik O."/>
            <person name="Treves H."/>
            <person name="Kedem I."/>
            <person name="Shotland Y."/>
            <person name="Kaplan A."/>
        </authorList>
    </citation>
    <scope>NUCLEOTIDE SEQUENCE</scope>
    <source>
        <strain evidence="5">1</strain>
    </source>
</reference>
<dbReference type="PROSITE" id="PS50802">
    <property type="entry name" value="OTU"/>
    <property type="match status" value="1"/>
</dbReference>
<organism evidence="5 6">
    <name type="scientific">Chlorella ohadii</name>
    <dbReference type="NCBI Taxonomy" id="2649997"/>
    <lineage>
        <taxon>Eukaryota</taxon>
        <taxon>Viridiplantae</taxon>
        <taxon>Chlorophyta</taxon>
        <taxon>core chlorophytes</taxon>
        <taxon>Trebouxiophyceae</taxon>
        <taxon>Chlorellales</taxon>
        <taxon>Chlorellaceae</taxon>
        <taxon>Chlorella clade</taxon>
        <taxon>Chlorella</taxon>
    </lineage>
</organism>
<dbReference type="Pfam" id="PF02338">
    <property type="entry name" value="OTU"/>
    <property type="match status" value="1"/>
</dbReference>
<keyword evidence="3" id="KW-0788">Thiol protease</keyword>
<keyword evidence="3" id="KW-0963">Cytoplasm</keyword>
<dbReference type="GO" id="GO:0005634">
    <property type="term" value="C:nucleus"/>
    <property type="evidence" value="ECO:0007669"/>
    <property type="project" value="TreeGrafter"/>
</dbReference>
<evidence type="ECO:0000256" key="1">
    <source>
        <dbReference type="ARBA" id="ARBA00000707"/>
    </source>
</evidence>
<keyword evidence="6" id="KW-1185">Reference proteome</keyword>
<proteinExistence type="predicted"/>
<comment type="function">
    <text evidence="3">Hydrolase that can remove conjugated ubiquitin from proteins and may therefore play an important regulatory role at the level of protein turnover by preventing degradation.</text>
</comment>
<protein>
    <recommendedName>
        <fullName evidence="3">Ubiquitin thioesterase OTU</fullName>
        <ecNumber evidence="3">3.4.19.12</ecNumber>
    </recommendedName>
</protein>
<evidence type="ECO:0000259" key="4">
    <source>
        <dbReference type="PROSITE" id="PS50802"/>
    </source>
</evidence>
<dbReference type="CDD" id="cd22759">
    <property type="entry name" value="OTU_plant_OTU3-like"/>
    <property type="match status" value="1"/>
</dbReference>
<gene>
    <name evidence="5" type="ORF">COHA_006935</name>
</gene>
<dbReference type="InterPro" id="IPR003323">
    <property type="entry name" value="OTU_dom"/>
</dbReference>
<dbReference type="Proteomes" id="UP001205105">
    <property type="component" value="Unassembled WGS sequence"/>
</dbReference>
<dbReference type="GO" id="GO:0030968">
    <property type="term" value="P:endoplasmic reticulum unfolded protein response"/>
    <property type="evidence" value="ECO:0007669"/>
    <property type="project" value="TreeGrafter"/>
</dbReference>
<dbReference type="AlphaFoldDB" id="A0AAD5DJM9"/>
<evidence type="ECO:0000313" key="5">
    <source>
        <dbReference type="EMBL" id="KAI7839237.1"/>
    </source>
</evidence>
<accession>A0AAD5DJM9</accession>
<keyword evidence="3" id="KW-0833">Ubl conjugation pathway</keyword>
<feature type="domain" description="OTU" evidence="4">
    <location>
        <begin position="101"/>
        <end position="256"/>
    </location>
</feature>
<comment type="caution">
    <text evidence="5">The sequence shown here is derived from an EMBL/GenBank/DDBJ whole genome shotgun (WGS) entry which is preliminary data.</text>
</comment>
<dbReference type="InterPro" id="IPR038765">
    <property type="entry name" value="Papain-like_cys_pep_sf"/>
</dbReference>
<dbReference type="PANTHER" id="PTHR13312">
    <property type="entry name" value="HIV-INDUCED PROTEIN-7-LIKE PROTEASE"/>
    <property type="match status" value="1"/>
</dbReference>
<keyword evidence="3" id="KW-0645">Protease</keyword>
<dbReference type="GO" id="GO:0036503">
    <property type="term" value="P:ERAD pathway"/>
    <property type="evidence" value="ECO:0007669"/>
    <property type="project" value="TreeGrafter"/>
</dbReference>
<evidence type="ECO:0000256" key="2">
    <source>
        <dbReference type="ARBA" id="ARBA00022801"/>
    </source>
</evidence>
<dbReference type="FunFam" id="3.90.70.80:FF:000019">
    <property type="entry name" value="Cysteine proteinases superfamily protein"/>
    <property type="match status" value="1"/>
</dbReference>
<keyword evidence="2 3" id="KW-0378">Hydrolase</keyword>
<dbReference type="Gene3D" id="3.90.70.80">
    <property type="match status" value="1"/>
</dbReference>
<name>A0AAD5DJM9_9CHLO</name>
<evidence type="ECO:0000313" key="6">
    <source>
        <dbReference type="Proteomes" id="UP001205105"/>
    </source>
</evidence>